<protein>
    <submittedName>
        <fullName evidence="2">Uncharacterized protein</fullName>
    </submittedName>
</protein>
<dbReference type="Proteomes" id="UP000886523">
    <property type="component" value="Unassembled WGS sequence"/>
</dbReference>
<comment type="caution">
    <text evidence="2">The sequence shown here is derived from an EMBL/GenBank/DDBJ whole genome shotgun (WGS) entry which is preliminary data.</text>
</comment>
<evidence type="ECO:0000256" key="1">
    <source>
        <dbReference type="SAM" id="MobiDB-lite"/>
    </source>
</evidence>
<gene>
    <name evidence="2" type="ORF">BS47DRAFT_1360087</name>
</gene>
<name>A0A9P6B5X3_9AGAM</name>
<proteinExistence type="predicted"/>
<sequence length="231" mass="25884">MKKYHTSLNFGYWGQSLVKSSLICKQRIFGETKRFICNWIGGESAPKSCTSHPAYATNDTVNWPFSRPHGDNKTSTKGMMFMSTHKELHVVKRKVNGSWWANYGRESVIAEEDIAIGSPVSTFLQVSGCQVQKVFKFLLSTSVPLGHVPTFSLLKLLVTHPSALDVPNCGNEGGSEEVNMNVNDENGNENENENENGDRDGDQDQDQNERVKSVACQEHWGKPVEAKNFEW</sequence>
<feature type="compositionally biased region" description="Basic and acidic residues" evidence="1">
    <location>
        <begin position="219"/>
        <end position="231"/>
    </location>
</feature>
<keyword evidence="3" id="KW-1185">Reference proteome</keyword>
<evidence type="ECO:0000313" key="2">
    <source>
        <dbReference type="EMBL" id="KAF9516886.1"/>
    </source>
</evidence>
<accession>A0A9P6B5X3</accession>
<feature type="compositionally biased region" description="Acidic residues" evidence="1">
    <location>
        <begin position="186"/>
        <end position="195"/>
    </location>
</feature>
<reference evidence="2" key="1">
    <citation type="journal article" date="2020" name="Nat. Commun.">
        <title>Large-scale genome sequencing of mycorrhizal fungi provides insights into the early evolution of symbiotic traits.</title>
        <authorList>
            <person name="Miyauchi S."/>
            <person name="Kiss E."/>
            <person name="Kuo A."/>
            <person name="Drula E."/>
            <person name="Kohler A."/>
            <person name="Sanchez-Garcia M."/>
            <person name="Morin E."/>
            <person name="Andreopoulos B."/>
            <person name="Barry K.W."/>
            <person name="Bonito G."/>
            <person name="Buee M."/>
            <person name="Carver A."/>
            <person name="Chen C."/>
            <person name="Cichocki N."/>
            <person name="Clum A."/>
            <person name="Culley D."/>
            <person name="Crous P.W."/>
            <person name="Fauchery L."/>
            <person name="Girlanda M."/>
            <person name="Hayes R.D."/>
            <person name="Keri Z."/>
            <person name="LaButti K."/>
            <person name="Lipzen A."/>
            <person name="Lombard V."/>
            <person name="Magnuson J."/>
            <person name="Maillard F."/>
            <person name="Murat C."/>
            <person name="Nolan M."/>
            <person name="Ohm R.A."/>
            <person name="Pangilinan J."/>
            <person name="Pereira M.F."/>
            <person name="Perotto S."/>
            <person name="Peter M."/>
            <person name="Pfister S."/>
            <person name="Riley R."/>
            <person name="Sitrit Y."/>
            <person name="Stielow J.B."/>
            <person name="Szollosi G."/>
            <person name="Zifcakova L."/>
            <person name="Stursova M."/>
            <person name="Spatafora J.W."/>
            <person name="Tedersoo L."/>
            <person name="Vaario L.M."/>
            <person name="Yamada A."/>
            <person name="Yan M."/>
            <person name="Wang P."/>
            <person name="Xu J."/>
            <person name="Bruns T."/>
            <person name="Baldrian P."/>
            <person name="Vilgalys R."/>
            <person name="Dunand C."/>
            <person name="Henrissat B."/>
            <person name="Grigoriev I.V."/>
            <person name="Hibbett D."/>
            <person name="Nagy L.G."/>
            <person name="Martin F.M."/>
        </authorList>
    </citation>
    <scope>NUCLEOTIDE SEQUENCE</scope>
    <source>
        <strain evidence="2">UP504</strain>
    </source>
</reference>
<dbReference type="AlphaFoldDB" id="A0A9P6B5X3"/>
<feature type="compositionally biased region" description="Low complexity" evidence="1">
    <location>
        <begin position="176"/>
        <end position="185"/>
    </location>
</feature>
<evidence type="ECO:0000313" key="3">
    <source>
        <dbReference type="Proteomes" id="UP000886523"/>
    </source>
</evidence>
<dbReference type="EMBL" id="MU128936">
    <property type="protein sequence ID" value="KAF9516886.1"/>
    <property type="molecule type" value="Genomic_DNA"/>
</dbReference>
<organism evidence="2 3">
    <name type="scientific">Hydnum rufescens UP504</name>
    <dbReference type="NCBI Taxonomy" id="1448309"/>
    <lineage>
        <taxon>Eukaryota</taxon>
        <taxon>Fungi</taxon>
        <taxon>Dikarya</taxon>
        <taxon>Basidiomycota</taxon>
        <taxon>Agaricomycotina</taxon>
        <taxon>Agaricomycetes</taxon>
        <taxon>Cantharellales</taxon>
        <taxon>Hydnaceae</taxon>
        <taxon>Hydnum</taxon>
    </lineage>
</organism>
<feature type="compositionally biased region" description="Basic and acidic residues" evidence="1">
    <location>
        <begin position="196"/>
        <end position="212"/>
    </location>
</feature>
<feature type="region of interest" description="Disordered" evidence="1">
    <location>
        <begin position="168"/>
        <end position="231"/>
    </location>
</feature>